<dbReference type="SUPFAM" id="SSF56925">
    <property type="entry name" value="OMPA-like"/>
    <property type="match status" value="1"/>
</dbReference>
<dbReference type="Pfam" id="PF14252">
    <property type="entry name" value="DUF4347"/>
    <property type="match status" value="1"/>
</dbReference>
<dbReference type="InterPro" id="IPR053784">
    <property type="entry name" value="Choice_anch_U_dom"/>
</dbReference>
<organism evidence="3 4">
    <name type="scientific">Cellvibrio japonicus (strain Ueda107)</name>
    <name type="common">Pseudomonas fluorescens subsp. cellulosa</name>
    <dbReference type="NCBI Taxonomy" id="498211"/>
    <lineage>
        <taxon>Bacteria</taxon>
        <taxon>Pseudomonadati</taxon>
        <taxon>Pseudomonadota</taxon>
        <taxon>Gammaproteobacteria</taxon>
        <taxon>Cellvibrionales</taxon>
        <taxon>Cellvibrionaceae</taxon>
        <taxon>Cellvibrio</taxon>
    </lineage>
</organism>
<dbReference type="PANTHER" id="PTHR34720">
    <property type="entry name" value="MICROCYSTIN DEPENDENT PROTEIN"/>
    <property type="match status" value="1"/>
</dbReference>
<dbReference type="InterPro" id="IPR006626">
    <property type="entry name" value="PbH1"/>
</dbReference>
<feature type="region of interest" description="Disordered" evidence="1">
    <location>
        <begin position="1226"/>
        <end position="1252"/>
    </location>
</feature>
<dbReference type="eggNOG" id="COG2982">
    <property type="taxonomic scope" value="Bacteria"/>
</dbReference>
<dbReference type="InterPro" id="IPR011050">
    <property type="entry name" value="Pectin_lyase_fold/virulence"/>
</dbReference>
<gene>
    <name evidence="3" type="ordered locus">CJA_0589</name>
</gene>
<protein>
    <submittedName>
        <fullName evidence="3">Putative Ig domain family</fullName>
    </submittedName>
</protein>
<dbReference type="NCBIfam" id="NF041766">
    <property type="entry name" value="choice_anch_U"/>
    <property type="match status" value="1"/>
</dbReference>
<dbReference type="Pfam" id="PF05345">
    <property type="entry name" value="He_PIG"/>
    <property type="match status" value="6"/>
</dbReference>
<feature type="compositionally biased region" description="Low complexity" evidence="1">
    <location>
        <begin position="1237"/>
        <end position="1252"/>
    </location>
</feature>
<dbReference type="InterPro" id="IPR006644">
    <property type="entry name" value="Cadg"/>
</dbReference>
<reference evidence="3 4" key="1">
    <citation type="journal article" date="2008" name="J. Bacteriol.">
        <title>Insights into plant cell wall degradation from the genome sequence of the soil bacterium Cellvibrio japonicus.</title>
        <authorList>
            <person name="Deboy R.T."/>
            <person name="Mongodin E.F."/>
            <person name="Fouts D.E."/>
            <person name="Tailford L.E."/>
            <person name="Khouri H."/>
            <person name="Emerson J.B."/>
            <person name="Mohamoud Y."/>
            <person name="Watkins K."/>
            <person name="Henrissat B."/>
            <person name="Gilbert H.J."/>
            <person name="Nelson K.E."/>
        </authorList>
    </citation>
    <scope>NUCLEOTIDE SEQUENCE [LARGE SCALE GENOMIC DNA]</scope>
    <source>
        <strain evidence="3 4">Ueda107</strain>
    </source>
</reference>
<dbReference type="GO" id="GO:0016020">
    <property type="term" value="C:membrane"/>
    <property type="evidence" value="ECO:0007669"/>
    <property type="project" value="InterPro"/>
</dbReference>
<feature type="domain" description="Dystroglycan-type cadherin-like" evidence="2">
    <location>
        <begin position="2744"/>
        <end position="2831"/>
    </location>
</feature>
<dbReference type="PANTHER" id="PTHR34720:SF9">
    <property type="entry name" value="BLR4714 PROTEIN"/>
    <property type="match status" value="1"/>
</dbReference>
<dbReference type="EMBL" id="CP000934">
    <property type="protein sequence ID" value="ACE84795.1"/>
    <property type="molecule type" value="Genomic_DNA"/>
</dbReference>
<dbReference type="Gene3D" id="2.60.40.10">
    <property type="entry name" value="Immunoglobulins"/>
    <property type="match status" value="8"/>
</dbReference>
<dbReference type="SMART" id="SM00710">
    <property type="entry name" value="PbH1"/>
    <property type="match status" value="7"/>
</dbReference>
<dbReference type="NCBIfam" id="NF033510">
    <property type="entry name" value="Ca_tandemer"/>
    <property type="match status" value="2"/>
</dbReference>
<sequence>MGKIIMANKLLTGLSSLLLPLGFYGMPAQSSMGYQRSYLSASINRSSDITAVNMAATRILHEAATVVTGELDIINASPVKELVIIDAAVADKQVFYRGVKPGIDIVEIDSSASGLSQLTAILADYKNLTALHIVSHAEDGVLHLGSSRVDAAMLKQEVETFAALQGALVEGADLLLYGCDLASSEKGDELLEILRNNTHLDVAASTNKTGNTEQGGDWELEIQRGHIETGLAFSEKSLRDFSAVLAPTAYNSLSFCWGPAAPGYGAGGNSDMCIGPLTSQDGRIVLTASPAAVLSSGPNWGAGYSLITQNASAGQNSGWIEFSADGANLSAFTLSSVTRGYTMYESCTSVTVTGTRQSDGTTVSDTLSGAAVGYGNDAVHTPVNLAGIALTSVRVSFNSCTQNMGFFNLRGFTIEPAASNAAPVNTVLPSISGTATVGNALSTTTGTWTDADGDSLTYTYQWYRADNNSGTNLAAIGGATSASYTLTTSDAHKYLRVVVTANDGNGGTTPANSTYTQITNSAPVNSTPPSISGTATVGNALSTTNGTWTDADGDSLTYTYQWYRADNSGGTNLTLIAGATSASYTLTTSDAHKYLRVEVTANDGNGGTQAANSAYTQVTNSAPVNSVAPSISGTATVGNALSTTDGSWTDADGDSRTYTYQWYRADDNGGTNLTLIAGATTASYTLTTSDAHKYLRVEVTANDGNGGTQAANSAYTQVTNSAPVNSVAPSISGTATVGNALSTTDGSWTDADGDSLTYTYQWYRADDNGGTNLTLIAGATSASYTLTTSDAHKYLRVEVTANDGNGGTQAANSAYTQVTNSAPVNSVAPSISGTATVGNALSTTDGSWTDADGDSLTYTYQWYRADDNGGTNLTLIAGATSASYTLTTSDAHKYLRVEVTANDGNGGTQAANSAYTQVTNSAPVNSVAPSISGTATVGNALSTTDGSWTDADGDSLTYTYQWYRADDNGGTNLTLIAGATSASYTLTTSDAHKYLRVEVTANDGNGGTQTATSIYTAVANTAPTDITLSNSNVNQSGGADAEVGVLGSVDPDADTTFTYSFATGAGDTDNGSFNISGSSLRANDSSTLAAGTYSVLIRTTDSFAGVFDKAFTITIVDDISPTITIGSDKASLKAGETATLTLTLSEASSDFAAGDVTVTGGTLSGFSGSGTSYSATFTPSDNSTATATIDVNAATFTDAAGNDNTAATQLTMAVDTELPDAPSTPVLDAASESGSSNTDNITNNTTPTITGTAEAGSTVTLYDTDGSTVLGTTTATGGNWSITTSALSEGDHDLTATATDAAGNVSVASAALTITIDTTAHAKPAAPVLATASDTGESDSDGITRLTDLTLQGAVGSVEANAIVHARSDVEGGLTNTTANADGSWSLDISGLAENTHQLQINATDVAGNTSVYSDALTVVIDTTAPTLGSVAFDQANVTTANQTAVSFSLSGAETGTKASYSITSSGGGTAVTGSGLDVSTATQQFTDIDTSSLADGTLTVSLTLNDLAGNSATQTNTIAKDTGAPVNNVPGAQTTTTVEPIVFEGSNYIGVSDAGSLTTVVSVDNGTLTAITTGGAGILGNGTASITLTGTASDINTALNGLIYQPGNAGSATLTIDSTDAVGNSDSDTIAITIGNSVLRVTSNLDTGDDASIGASYAADQADGDGLSIREALYWARAEDTITFDLDSATAGNQGGTITLDGGQLNITRSGLKIQGDLDGDGRPDVTLSANNASRVMSVDTGLSNIELTGLTLRDGNDVAGAGLAIGFNTSLTLRDSVITNNNEPGIGGGGIYGSNVMLTIINSTISNNTSGSFGGGIRIVGGSTLNLINSTVSGNTSDDNGGGIQYAGPGLTMVNTTVSGNTARGTNSDGGGLQVSSGTANVYNSTIAGNAAGHAGGGVSANGTEAFINTVVAGNTAGTGATAGASGSPLATGGSADDVSGTIETGINNFFGTAATVTVDTNNLNNQGTGSLLLGDLTYNNGGNAQTHLPQPGSALLDAGSNADLPVDTYDLNGNNDTAEPLPVDANGNKRISNIVDIGAVESNNPPVLGNVNGGGTYVENGSAIVIDSDITVSDTELDLLNGGNGDYDGAAIVIARNGGALATDSLGFHDGNGLSLAGGNLLKNGQNIASFDTSTAGQLTIIFTNANGETPTTTDVNRVLQQVTYSSTSEDPGTSVSLDITLDDGAGGSVTETASLTITEVNDAPSLTATGATPTFTEGGAAVSLFSGATATTVEAGQSLIGLTLTLTNLSNGSAEILGLDGSDVALLHGNALTTITNAVNVTVSVTGTTASVTLAKPAGITTAALATLVDGITYRNTSNNPGTQNRVVTITSLQDDGGTANGGVDTATLAIAATVTVVSVNEAPVISGTPATSVNQDEAYNFIPSASDADGNTLTFSIANQPSWAAFDTATGALTGTPTNADVGTTNGIVISVSDGLASASLPAFNLTVMNVNDAPTISGTPATSVNQGAAYSFTPTASDIDVGDSLSFSIANMPSWASFNTATGELSGTPGNDDVGTTSGIVISVSDGSASASLPAFSLTVVNVNDAPTISGTPATSVNQGAAYSFTPTASDIDVGDSLSFSIANMPSWASFNTATGELSGTPGNDDVGTTSGIVISVSDGSASASLPAFSLTVVNVNDAPTISGTPATSVNQGAAYSFTPTASDIDVGDSLSFSIANMPSWASFNTATGELSGTPGNDDVGTTSGIVISVSDGDDSASLPAFNLTVVNVNDVPTISGTPATSVGQDAAYSFIPTASDADGDTLTFSIVNKPSWASFNNATGELSGTPTNADVGTTNGIVISVSDGDESASLPAFNLTVVNVNDAPTISGTPGTSVNQDTVYSFSPTASDIDVGDTLTFSIANKPGWASFNTTTGELSGTPTGADVGTTIGIVISVSDGALSASLAAFNLEVVQVVDPTQPVLTAPADIQVNATALYTPISLRQLLSLQAGASDETVAQALAALASDGVNGNSCCTTHPQGLNANNVLLLSPGRHELTWTTSNSQGKTATATQVINLHPLVSLSKSQVAIRDSQVEFRVILNGNAPSYPFEVPYVIDTSNSTATGDEHDLVDGSVVFTQKGQTQISVPVTIHALSGLGDRQLVVGLGSGINQGAANRHVISIREGNVAPTVQLKITQGGASTTIVTPSGGPVTVTAVVTDPNPNDTHSFDWSATRGLPDTDGNPVDAARVFDPAGLSGSHSVVVTVTDSGGASTQAQTYFRILPNLPILSEDVDTDGDGISDLDEGAGDDNGNGIPNYLDNMPDTNVLPQVGLITNAYLIECDPGVRCGLGLYAMGGGSGGVQILDNELGTIDNLIVDSRYTPVGGIFDFVIQDLPTPGQSVRVVIPQQAAIPANAVYRKFQDGSWNNFVANANNAVYSAPGNPGYCPPPGTDDWQVGLVAGYYCVQLNIEDGGPNDADGLVNSAVVDPGAVSVEIVIPEPPAPIDIKSSSGGGAMHTLWILLLGVLLMTRKVSTKTLVVLALLVSAMTSQAAQDKPFYVRADIYDVNSTVTKQDFRQALEDAGYEVTLNRYDTDRTGYQISVGYQWDQHWFSEAGYLDLNKVRVNLTLAGDTNLDEFTRDFAAKYPISAQGFTLVQGLKVNLIGSINLLGEIGIYLWQSDIDVRNNVLSIDEDEGADPLVGVRLEVPIGDSLGIGVGIRRIYFDQQQADLFSVSGTFRF</sequence>
<dbReference type="InterPro" id="IPR011250">
    <property type="entry name" value="OMP/PagP_B-barrel"/>
</dbReference>
<evidence type="ECO:0000259" key="2">
    <source>
        <dbReference type="SMART" id="SM00736"/>
    </source>
</evidence>
<evidence type="ECO:0000313" key="3">
    <source>
        <dbReference type="EMBL" id="ACE84795.1"/>
    </source>
</evidence>
<dbReference type="Pfam" id="PF19077">
    <property type="entry name" value="Big_13"/>
    <property type="match status" value="2"/>
</dbReference>
<dbReference type="NCBIfam" id="NF041518">
    <property type="entry name" value="choice_anch_Q"/>
    <property type="match status" value="1"/>
</dbReference>
<dbReference type="InterPro" id="IPR059226">
    <property type="entry name" value="Choice_anch_Q_dom"/>
</dbReference>
<dbReference type="Pfam" id="PF19078">
    <property type="entry name" value="Big_12"/>
    <property type="match status" value="1"/>
</dbReference>
<accession>B3PJI3</accession>
<feature type="domain" description="Dystroglycan-type cadherin-like" evidence="2">
    <location>
        <begin position="2368"/>
        <end position="2460"/>
    </location>
</feature>
<evidence type="ECO:0000256" key="1">
    <source>
        <dbReference type="SAM" id="MobiDB-lite"/>
    </source>
</evidence>
<dbReference type="GO" id="GO:0005509">
    <property type="term" value="F:calcium ion binding"/>
    <property type="evidence" value="ECO:0007669"/>
    <property type="project" value="InterPro"/>
</dbReference>
<dbReference type="InterPro" id="IPR044016">
    <property type="entry name" value="Big_13"/>
</dbReference>
<dbReference type="HOGENOM" id="CLU_224483_0_0_6"/>
<evidence type="ECO:0000313" key="4">
    <source>
        <dbReference type="Proteomes" id="UP000001036"/>
    </source>
</evidence>
<feature type="domain" description="Dystroglycan-type cadherin-like" evidence="2">
    <location>
        <begin position="2554"/>
        <end position="2646"/>
    </location>
</feature>
<dbReference type="STRING" id="498211.CJA_0589"/>
<dbReference type="InterPro" id="IPR025592">
    <property type="entry name" value="DUF4347"/>
</dbReference>
<dbReference type="Proteomes" id="UP000001036">
    <property type="component" value="Chromosome"/>
</dbReference>
<dbReference type="SMART" id="SM00736">
    <property type="entry name" value="CADG"/>
    <property type="match status" value="6"/>
</dbReference>
<dbReference type="KEGG" id="cja:CJA_0589"/>
<dbReference type="SUPFAM" id="SSF51126">
    <property type="entry name" value="Pectin lyase-like"/>
    <property type="match status" value="1"/>
</dbReference>
<feature type="domain" description="Dystroglycan-type cadherin-like" evidence="2">
    <location>
        <begin position="2832"/>
        <end position="2924"/>
    </location>
</feature>
<keyword evidence="4" id="KW-1185">Reference proteome</keyword>
<feature type="domain" description="Dystroglycan-type cadherin-like" evidence="2">
    <location>
        <begin position="2461"/>
        <end position="2553"/>
    </location>
</feature>
<proteinExistence type="predicted"/>
<dbReference type="SUPFAM" id="SSF49313">
    <property type="entry name" value="Cadherin-like"/>
    <property type="match status" value="6"/>
</dbReference>
<name>B3PJI3_CELJU</name>
<dbReference type="FunFam" id="2.60.40.10:FF:002543">
    <property type="match status" value="6"/>
</dbReference>
<dbReference type="InterPro" id="IPR013783">
    <property type="entry name" value="Ig-like_fold"/>
</dbReference>
<dbReference type="InterPro" id="IPR044048">
    <property type="entry name" value="Big_12"/>
</dbReference>
<dbReference type="Gene3D" id="2.60.40.2700">
    <property type="match status" value="6"/>
</dbReference>
<dbReference type="InterPro" id="IPR015919">
    <property type="entry name" value="Cadherin-like_sf"/>
</dbReference>
<feature type="domain" description="Dystroglycan-type cadherin-like" evidence="2">
    <location>
        <begin position="2647"/>
        <end position="2739"/>
    </location>
</feature>